<reference evidence="2 3" key="1">
    <citation type="submission" date="2024-11" db="EMBL/GenBank/DDBJ databases">
        <title>A near-complete genome assembly of Cinchona calisaya.</title>
        <authorList>
            <person name="Lian D.C."/>
            <person name="Zhao X.W."/>
            <person name="Wei L."/>
        </authorList>
    </citation>
    <scope>NUCLEOTIDE SEQUENCE [LARGE SCALE GENOMIC DNA]</scope>
    <source>
        <tissue evidence="2">Nenye</tissue>
    </source>
</reference>
<dbReference type="Proteomes" id="UP001630127">
    <property type="component" value="Unassembled WGS sequence"/>
</dbReference>
<gene>
    <name evidence="2" type="ORF">ACH5RR_003677</name>
</gene>
<accession>A0ABD3AVL1</accession>
<feature type="compositionally biased region" description="Polar residues" evidence="1">
    <location>
        <begin position="52"/>
        <end position="62"/>
    </location>
</feature>
<proteinExistence type="predicted"/>
<keyword evidence="3" id="KW-1185">Reference proteome</keyword>
<organism evidence="2 3">
    <name type="scientific">Cinchona calisaya</name>
    <dbReference type="NCBI Taxonomy" id="153742"/>
    <lineage>
        <taxon>Eukaryota</taxon>
        <taxon>Viridiplantae</taxon>
        <taxon>Streptophyta</taxon>
        <taxon>Embryophyta</taxon>
        <taxon>Tracheophyta</taxon>
        <taxon>Spermatophyta</taxon>
        <taxon>Magnoliopsida</taxon>
        <taxon>eudicotyledons</taxon>
        <taxon>Gunneridae</taxon>
        <taxon>Pentapetalae</taxon>
        <taxon>asterids</taxon>
        <taxon>lamiids</taxon>
        <taxon>Gentianales</taxon>
        <taxon>Rubiaceae</taxon>
        <taxon>Cinchonoideae</taxon>
        <taxon>Cinchoneae</taxon>
        <taxon>Cinchona</taxon>
    </lineage>
</organism>
<protein>
    <submittedName>
        <fullName evidence="2">Uncharacterized protein</fullName>
    </submittedName>
</protein>
<dbReference type="AlphaFoldDB" id="A0ABD3AVL1"/>
<feature type="region of interest" description="Disordered" evidence="1">
    <location>
        <begin position="20"/>
        <end position="74"/>
    </location>
</feature>
<evidence type="ECO:0000256" key="1">
    <source>
        <dbReference type="SAM" id="MobiDB-lite"/>
    </source>
</evidence>
<sequence length="74" mass="8212">MGTEERILTNIYTAFLSSEMERKKSSKLQRRASMAASGTSTHLEEEVKMANAQVNRETNSTVDSDESAVEAKKT</sequence>
<evidence type="ECO:0000313" key="2">
    <source>
        <dbReference type="EMBL" id="KAL3535216.1"/>
    </source>
</evidence>
<comment type="caution">
    <text evidence="2">The sequence shown here is derived from an EMBL/GenBank/DDBJ whole genome shotgun (WGS) entry which is preliminary data.</text>
</comment>
<evidence type="ECO:0000313" key="3">
    <source>
        <dbReference type="Proteomes" id="UP001630127"/>
    </source>
</evidence>
<dbReference type="EMBL" id="JBJUIK010000002">
    <property type="protein sequence ID" value="KAL3535216.1"/>
    <property type="molecule type" value="Genomic_DNA"/>
</dbReference>
<name>A0ABD3AVL1_9GENT</name>